<dbReference type="EMBL" id="CP012508">
    <property type="protein sequence ID" value="ALB21790.1"/>
    <property type="molecule type" value="Genomic_DNA"/>
</dbReference>
<protein>
    <submittedName>
        <fullName evidence="1">Isoleucyl-tRNA synthetase</fullName>
        <ecNumber evidence="1">6.1.1.-</ecNumber>
    </submittedName>
</protein>
<dbReference type="SUPFAM" id="SSF56112">
    <property type="entry name" value="Protein kinase-like (PK-like)"/>
    <property type="match status" value="1"/>
</dbReference>
<keyword evidence="1" id="KW-0436">Ligase</keyword>
<dbReference type="RefSeq" id="WP_017376592.1">
    <property type="nucleotide sequence ID" value="NZ_LELB01000064.1"/>
</dbReference>
<reference evidence="1 2" key="1">
    <citation type="journal article" date="2014" name="Genome Announc.">
        <title>Comparative Genome Analysis of Two Isolates of the Fish Pathogen Piscirickettsia salmonis from Different Hosts Reveals Major Differences in Virulence-Associated Secretion Systems.</title>
        <authorList>
            <person name="Bohle H."/>
            <person name="Henriquez P."/>
            <person name="Grothusen H."/>
            <person name="Navas E."/>
            <person name="Sandoval A."/>
            <person name="Bustamante F."/>
            <person name="Bustos P."/>
            <person name="Mancilla M."/>
        </authorList>
    </citation>
    <scope>NUCLEOTIDE SEQUENCE [LARGE SCALE GENOMIC DNA]</scope>
    <source>
        <strain evidence="2">B1-32597</strain>
    </source>
</reference>
<dbReference type="Proteomes" id="UP000029558">
    <property type="component" value="Chromosome"/>
</dbReference>
<organism evidence="1 2">
    <name type="scientific">Piscirickettsia salmonis</name>
    <dbReference type="NCBI Taxonomy" id="1238"/>
    <lineage>
        <taxon>Bacteria</taxon>
        <taxon>Pseudomonadati</taxon>
        <taxon>Pseudomonadota</taxon>
        <taxon>Gammaproteobacteria</taxon>
        <taxon>Thiotrichales</taxon>
        <taxon>Piscirickettsiaceae</taxon>
        <taxon>Piscirickettsia</taxon>
    </lineage>
</organism>
<evidence type="ECO:0000313" key="1">
    <source>
        <dbReference type="EMBL" id="ALB21790.1"/>
    </source>
</evidence>
<dbReference type="EC" id="6.1.1.-" evidence="1"/>
<gene>
    <name evidence="1" type="ORF">KU39_606</name>
</gene>
<dbReference type="InterPro" id="IPR011009">
    <property type="entry name" value="Kinase-like_dom_sf"/>
</dbReference>
<proteinExistence type="predicted"/>
<sequence>MLHFIRKINSGRFGKVILVGDERGDQSAVKLFRQQYDQPGRVRSSAQIEITNFNDFSHRIQNIGRAEVMPITDIRGLAQVELERYDLEAMLMPYFHSEREVSYEEIRAYITDLAERNFFMGDPRVDNFFCTAEFGIIPIDFGLVFRGNSPLLIGDYRSAVIDAILNYPDVFGSLCMAETTGKYRELSEGRESALFRESMLFFDSETTVTLRLPESMSAGLEAIQDNYGADREPLLLVGSETTTALRLSEPRLAELEPIQEEPESDGLCCAVL</sequence>
<accession>A0A1L6T9F1</accession>
<dbReference type="AlphaFoldDB" id="A0A1L6T9F1"/>
<name>A0A1L6T9F1_PISSA</name>
<evidence type="ECO:0000313" key="2">
    <source>
        <dbReference type="Proteomes" id="UP000029558"/>
    </source>
</evidence>
<dbReference type="GO" id="GO:0016874">
    <property type="term" value="F:ligase activity"/>
    <property type="evidence" value="ECO:0007669"/>
    <property type="project" value="UniProtKB-KW"/>
</dbReference>